<name>A0A383ADJ4_9ZZZZ</name>
<gene>
    <name evidence="1" type="ORF">METZ01_LOCUS458517</name>
</gene>
<evidence type="ECO:0000313" key="1">
    <source>
        <dbReference type="EMBL" id="SVE05663.1"/>
    </source>
</evidence>
<organism evidence="1">
    <name type="scientific">marine metagenome</name>
    <dbReference type="NCBI Taxonomy" id="408172"/>
    <lineage>
        <taxon>unclassified sequences</taxon>
        <taxon>metagenomes</taxon>
        <taxon>ecological metagenomes</taxon>
    </lineage>
</organism>
<sequence>DGFAYGLGRDIAISDTHHVEEITIYEDNGKASSAVYYDFVEQFVGYSSYEYDGSQIRLAEQYINNEGEDFNIMYRQGESLKNGNSYGKKWSPFHTNIIEFSIIENVVYEYISSRIKPINNRVAVGHFQTIDNKTGSPIGFKIIRYANGNARHLDIDSAEKVSLPEEYLSMVVEKYQESSESNSRVKQKIQAVRRMEAMYLNQACNGEHEISGLEKNISNKICTWKNQFKEPFELAKNRFDESLERMKAEAQK</sequence>
<proteinExistence type="predicted"/>
<protein>
    <submittedName>
        <fullName evidence="1">Uncharacterized protein</fullName>
    </submittedName>
</protein>
<reference evidence="1" key="1">
    <citation type="submission" date="2018-05" db="EMBL/GenBank/DDBJ databases">
        <authorList>
            <person name="Lanie J.A."/>
            <person name="Ng W.-L."/>
            <person name="Kazmierczak K.M."/>
            <person name="Andrzejewski T.M."/>
            <person name="Davidsen T.M."/>
            <person name="Wayne K.J."/>
            <person name="Tettelin H."/>
            <person name="Glass J.I."/>
            <person name="Rusch D."/>
            <person name="Podicherti R."/>
            <person name="Tsui H.-C.T."/>
            <person name="Winkler M.E."/>
        </authorList>
    </citation>
    <scope>NUCLEOTIDE SEQUENCE</scope>
</reference>
<feature type="non-terminal residue" evidence="1">
    <location>
        <position position="1"/>
    </location>
</feature>
<feature type="non-terminal residue" evidence="1">
    <location>
        <position position="252"/>
    </location>
</feature>
<dbReference type="EMBL" id="UINC01191166">
    <property type="protein sequence ID" value="SVE05663.1"/>
    <property type="molecule type" value="Genomic_DNA"/>
</dbReference>
<accession>A0A383ADJ4</accession>
<dbReference type="AlphaFoldDB" id="A0A383ADJ4"/>